<dbReference type="InterPro" id="IPR018815">
    <property type="entry name" value="Incr_loss_mito_DNA_1"/>
</dbReference>
<keyword evidence="1" id="KW-0472">Membrane</keyword>
<reference evidence="2 3" key="1">
    <citation type="journal article" date="2011" name="Science">
        <title>Comparative functional genomics of the fission yeasts.</title>
        <authorList>
            <person name="Rhind N."/>
            <person name="Chen Z."/>
            <person name="Yassour M."/>
            <person name="Thompson D.A."/>
            <person name="Haas B.J."/>
            <person name="Habib N."/>
            <person name="Wapinski I."/>
            <person name="Roy S."/>
            <person name="Lin M.F."/>
            <person name="Heiman D.I."/>
            <person name="Young S.K."/>
            <person name="Furuya K."/>
            <person name="Guo Y."/>
            <person name="Pidoux A."/>
            <person name="Chen H.M."/>
            <person name="Robbertse B."/>
            <person name="Goldberg J.M."/>
            <person name="Aoki K."/>
            <person name="Bayne E.H."/>
            <person name="Berlin A.M."/>
            <person name="Desjardins C.A."/>
            <person name="Dobbs E."/>
            <person name="Dukaj L."/>
            <person name="Fan L."/>
            <person name="FitzGerald M.G."/>
            <person name="French C."/>
            <person name="Gujja S."/>
            <person name="Hansen K."/>
            <person name="Keifenheim D."/>
            <person name="Levin J.Z."/>
            <person name="Mosher R.A."/>
            <person name="Mueller C.A."/>
            <person name="Pfiffner J."/>
            <person name="Priest M."/>
            <person name="Russ C."/>
            <person name="Smialowska A."/>
            <person name="Swoboda P."/>
            <person name="Sykes S.M."/>
            <person name="Vaughn M."/>
            <person name="Vengrova S."/>
            <person name="Yoder R."/>
            <person name="Zeng Q."/>
            <person name="Allshire R."/>
            <person name="Baulcombe D."/>
            <person name="Birren B.W."/>
            <person name="Brown W."/>
            <person name="Ekwall K."/>
            <person name="Kellis M."/>
            <person name="Leatherwood J."/>
            <person name="Levin H."/>
            <person name="Margalit H."/>
            <person name="Martienssen R."/>
            <person name="Nieduszynski C.A."/>
            <person name="Spatafora J.W."/>
            <person name="Friedman N."/>
            <person name="Dalgaard J.Z."/>
            <person name="Baumann P."/>
            <person name="Niki H."/>
            <person name="Regev A."/>
            <person name="Nusbaum C."/>
        </authorList>
    </citation>
    <scope>NUCLEOTIDE SEQUENCE [LARGE SCALE GENOMIC DNA]</scope>
    <source>
        <strain evidence="3">yFS286</strain>
    </source>
</reference>
<organism evidence="2 3">
    <name type="scientific">Schizosaccharomyces octosporus (strain yFS286)</name>
    <name type="common">Fission yeast</name>
    <name type="synonym">Octosporomyces octosporus</name>
    <dbReference type="NCBI Taxonomy" id="483514"/>
    <lineage>
        <taxon>Eukaryota</taxon>
        <taxon>Fungi</taxon>
        <taxon>Dikarya</taxon>
        <taxon>Ascomycota</taxon>
        <taxon>Taphrinomycotina</taxon>
        <taxon>Schizosaccharomycetes</taxon>
        <taxon>Schizosaccharomycetales</taxon>
        <taxon>Schizosaccharomycetaceae</taxon>
        <taxon>Schizosaccharomyces</taxon>
    </lineage>
</organism>
<dbReference type="HOGENOM" id="CLU_1670409_0_0_1"/>
<protein>
    <submittedName>
        <fullName evidence="2">Fungal protein</fullName>
    </submittedName>
</protein>
<evidence type="ECO:0000313" key="3">
    <source>
        <dbReference type="Proteomes" id="UP000016088"/>
    </source>
</evidence>
<evidence type="ECO:0000313" key="2">
    <source>
        <dbReference type="EMBL" id="EPX73178.1"/>
    </source>
</evidence>
<proteinExistence type="predicted"/>
<dbReference type="VEuPathDB" id="FungiDB:SOCG_00933"/>
<feature type="transmembrane region" description="Helical" evidence="1">
    <location>
        <begin position="57"/>
        <end position="75"/>
    </location>
</feature>
<dbReference type="OrthoDB" id="5299849at2759"/>
<name>S9Q0E3_SCHOY</name>
<feature type="transmembrane region" description="Helical" evidence="1">
    <location>
        <begin position="7"/>
        <end position="25"/>
    </location>
</feature>
<keyword evidence="1" id="KW-1133">Transmembrane helix</keyword>
<feature type="transmembrane region" description="Helical" evidence="1">
    <location>
        <begin position="116"/>
        <end position="133"/>
    </location>
</feature>
<dbReference type="GeneID" id="25029917"/>
<evidence type="ECO:0000256" key="1">
    <source>
        <dbReference type="SAM" id="Phobius"/>
    </source>
</evidence>
<dbReference type="AlphaFoldDB" id="S9Q0E3"/>
<dbReference type="EMBL" id="KE503207">
    <property type="protein sequence ID" value="EPX73178.1"/>
    <property type="molecule type" value="Genomic_DNA"/>
</dbReference>
<dbReference type="Pfam" id="PF10311">
    <property type="entry name" value="Ilm1"/>
    <property type="match status" value="1"/>
</dbReference>
<gene>
    <name evidence="2" type="ORF">SOCG_00933</name>
</gene>
<dbReference type="PANTHER" id="PTHR28029:SF1">
    <property type="entry name" value="PROTEIN ILM1"/>
    <property type="match status" value="1"/>
</dbReference>
<sequence length="158" mass="18035">MLFRFGTVALFYSSLLAYLGVAILWKPEFVIESGLSALIGASMDLKPLVSDANNQPALSFIGILFLVLSLMHTVAHLQHNVLYFSAMIPFRAIFDFIFTGFIYLKKDHVLSNNVTFTFAFCDLMWQFWLYASLNEDKAKFAKKMKKEAEAEKNKQLTE</sequence>
<dbReference type="OMA" id="CDLMWQF"/>
<dbReference type="PANTHER" id="PTHR28029">
    <property type="entry name" value="PROTEIN ILM1"/>
    <property type="match status" value="1"/>
</dbReference>
<accession>S9Q0E3</accession>
<dbReference type="eggNOG" id="ENOG502SFVW">
    <property type="taxonomic scope" value="Eukaryota"/>
</dbReference>
<dbReference type="Proteomes" id="UP000016088">
    <property type="component" value="Unassembled WGS sequence"/>
</dbReference>
<keyword evidence="1" id="KW-0812">Transmembrane</keyword>
<dbReference type="RefSeq" id="XP_013018807.1">
    <property type="nucleotide sequence ID" value="XM_013163353.1"/>
</dbReference>
<feature type="transmembrane region" description="Helical" evidence="1">
    <location>
        <begin position="82"/>
        <end position="104"/>
    </location>
</feature>
<keyword evidence="3" id="KW-1185">Reference proteome</keyword>